<dbReference type="PANTHER" id="PTHR42781">
    <property type="entry name" value="SPERMIDINE/PUTRESCINE IMPORT ATP-BINDING PROTEIN POTA"/>
    <property type="match status" value="1"/>
</dbReference>
<dbReference type="InterPro" id="IPR003593">
    <property type="entry name" value="AAA+_ATPase"/>
</dbReference>
<protein>
    <submittedName>
        <fullName evidence="5">ABC transporter ATP-binding protein</fullName>
    </submittedName>
</protein>
<dbReference type="PANTHER" id="PTHR42781:SF4">
    <property type="entry name" value="SPERMIDINE_PUTRESCINE IMPORT ATP-BINDING PROTEIN POTA"/>
    <property type="match status" value="1"/>
</dbReference>
<dbReference type="InterPro" id="IPR008995">
    <property type="entry name" value="Mo/tungstate-bd_C_term_dom"/>
</dbReference>
<dbReference type="SMART" id="SM00382">
    <property type="entry name" value="AAA"/>
    <property type="match status" value="1"/>
</dbReference>
<dbReference type="InterPro" id="IPR003439">
    <property type="entry name" value="ABC_transporter-like_ATP-bd"/>
</dbReference>
<dbReference type="Proteomes" id="UP000321034">
    <property type="component" value="Unassembled WGS sequence"/>
</dbReference>
<keyword evidence="6" id="KW-1185">Reference proteome</keyword>
<evidence type="ECO:0000313" key="5">
    <source>
        <dbReference type="EMBL" id="TXK09718.1"/>
    </source>
</evidence>
<dbReference type="InterPro" id="IPR050093">
    <property type="entry name" value="ABC_SmlMolc_Importer"/>
</dbReference>
<organism evidence="5 6">
    <name type="scientific">Microbacterium hatanonis</name>
    <dbReference type="NCBI Taxonomy" id="404366"/>
    <lineage>
        <taxon>Bacteria</taxon>
        <taxon>Bacillati</taxon>
        <taxon>Actinomycetota</taxon>
        <taxon>Actinomycetes</taxon>
        <taxon>Micrococcales</taxon>
        <taxon>Microbacteriaceae</taxon>
        <taxon>Microbacterium</taxon>
    </lineage>
</organism>
<dbReference type="OrthoDB" id="9112331at2"/>
<dbReference type="GO" id="GO:0005524">
    <property type="term" value="F:ATP binding"/>
    <property type="evidence" value="ECO:0007669"/>
    <property type="project" value="UniProtKB-KW"/>
</dbReference>
<name>A0A5C8HUZ7_9MICO</name>
<accession>A0A5C8HUZ7</accession>
<dbReference type="PROSITE" id="PS00211">
    <property type="entry name" value="ABC_TRANSPORTER_1"/>
    <property type="match status" value="1"/>
</dbReference>
<gene>
    <name evidence="5" type="ORF">FVP77_12515</name>
</gene>
<dbReference type="RefSeq" id="WP_147894919.1">
    <property type="nucleotide sequence ID" value="NZ_BAAANR010000001.1"/>
</dbReference>
<evidence type="ECO:0000259" key="4">
    <source>
        <dbReference type="PROSITE" id="PS50893"/>
    </source>
</evidence>
<feature type="domain" description="ABC transporter" evidence="4">
    <location>
        <begin position="1"/>
        <end position="236"/>
    </location>
</feature>
<dbReference type="InterPro" id="IPR017871">
    <property type="entry name" value="ABC_transporter-like_CS"/>
</dbReference>
<comment type="caution">
    <text evidence="5">The sequence shown here is derived from an EMBL/GenBank/DDBJ whole genome shotgun (WGS) entry which is preliminary data.</text>
</comment>
<evidence type="ECO:0000256" key="2">
    <source>
        <dbReference type="ARBA" id="ARBA00022741"/>
    </source>
</evidence>
<dbReference type="PROSITE" id="PS50893">
    <property type="entry name" value="ABC_TRANSPORTER_2"/>
    <property type="match status" value="1"/>
</dbReference>
<reference evidence="5 6" key="1">
    <citation type="submission" date="2019-08" db="EMBL/GenBank/DDBJ databases">
        <authorList>
            <person name="Dong K."/>
        </authorList>
    </citation>
    <scope>NUCLEOTIDE SEQUENCE [LARGE SCALE GENOMIC DNA]</scope>
    <source>
        <strain evidence="5 6">JCM14558</strain>
    </source>
</reference>
<keyword evidence="3 5" id="KW-0067">ATP-binding</keyword>
<proteinExistence type="predicted"/>
<dbReference type="AlphaFoldDB" id="A0A5C8HUZ7"/>
<dbReference type="GO" id="GO:0016887">
    <property type="term" value="F:ATP hydrolysis activity"/>
    <property type="evidence" value="ECO:0007669"/>
    <property type="project" value="InterPro"/>
</dbReference>
<dbReference type="SUPFAM" id="SSF50331">
    <property type="entry name" value="MOP-like"/>
    <property type="match status" value="1"/>
</dbReference>
<evidence type="ECO:0000256" key="3">
    <source>
        <dbReference type="ARBA" id="ARBA00022840"/>
    </source>
</evidence>
<dbReference type="Pfam" id="PF00005">
    <property type="entry name" value="ABC_tran"/>
    <property type="match status" value="1"/>
</dbReference>
<evidence type="ECO:0000313" key="6">
    <source>
        <dbReference type="Proteomes" id="UP000321034"/>
    </source>
</evidence>
<sequence>MSFSFTATVADRGFDVAVEVAAGETVAVLGPNGAGKSTFLNVTAGLLRPTTGRARLDDRTLFDISPDGTRSRWLAPHRRGVSMLAQDALLFPHLTARDNVAFGPRSKRIPREAANRTAMEWLERVDAAGLHDRKPAQLSGGQAQRIAVARALASDPALLLLDEPMSALDVSVAPALRRMLRDVLADRTAVIVTHDVLDAFTLADRVVVLEAGRIVDTGPTRDVLDRPATPFAAGLVALNLLTGTRTADGIRTDDGHPLPALGVDAIPVGARVGVSIRPSSVVVTTSTRPPRDSDAVTIAGEITDLEPRGDLIRVRSTGIAADVLPARVAELDLTPGATAWFTFEARDALAYEL</sequence>
<dbReference type="SUPFAM" id="SSF52540">
    <property type="entry name" value="P-loop containing nucleoside triphosphate hydrolases"/>
    <property type="match status" value="1"/>
</dbReference>
<dbReference type="InterPro" id="IPR027417">
    <property type="entry name" value="P-loop_NTPase"/>
</dbReference>
<dbReference type="Gene3D" id="3.40.50.300">
    <property type="entry name" value="P-loop containing nucleotide triphosphate hydrolases"/>
    <property type="match status" value="1"/>
</dbReference>
<evidence type="ECO:0000256" key="1">
    <source>
        <dbReference type="ARBA" id="ARBA00022448"/>
    </source>
</evidence>
<dbReference type="EMBL" id="VRSV01000002">
    <property type="protein sequence ID" value="TXK09718.1"/>
    <property type="molecule type" value="Genomic_DNA"/>
</dbReference>
<keyword evidence="1" id="KW-0813">Transport</keyword>
<keyword evidence="2" id="KW-0547">Nucleotide-binding</keyword>